<gene>
    <name evidence="1" type="ORF">GPZ80_14820</name>
</gene>
<evidence type="ECO:0008006" key="3">
    <source>
        <dbReference type="Google" id="ProtNLM"/>
    </source>
</evidence>
<sequence>MWTRSSRRPTPAATSPGHCACCVTSGRLCLPRSTATSRCRASDTGEPVSDQPLLRIVRGTPDDVELAALTAVVAVAASASGEEETETSSAWSAKTTLVRRQLDHGPGAWRASGLPR</sequence>
<dbReference type="Proteomes" id="UP000734823">
    <property type="component" value="Unassembled WGS sequence"/>
</dbReference>
<name>A0ABR7L7S1_9PSEU</name>
<reference evidence="1 2" key="1">
    <citation type="submission" date="2020-06" db="EMBL/GenBank/DDBJ databases">
        <title>Actinokineospora xiongansis sp. nov., isolated from soil of Baiyangdian.</title>
        <authorList>
            <person name="Zhang X."/>
        </authorList>
    </citation>
    <scope>NUCLEOTIDE SEQUENCE [LARGE SCALE GENOMIC DNA]</scope>
    <source>
        <strain evidence="1 2">HBU206404</strain>
    </source>
</reference>
<organism evidence="1 2">
    <name type="scientific">Actinokineospora xionganensis</name>
    <dbReference type="NCBI Taxonomy" id="2684470"/>
    <lineage>
        <taxon>Bacteria</taxon>
        <taxon>Bacillati</taxon>
        <taxon>Actinomycetota</taxon>
        <taxon>Actinomycetes</taxon>
        <taxon>Pseudonocardiales</taxon>
        <taxon>Pseudonocardiaceae</taxon>
        <taxon>Actinokineospora</taxon>
    </lineage>
</organism>
<evidence type="ECO:0000313" key="1">
    <source>
        <dbReference type="EMBL" id="MBC6448444.1"/>
    </source>
</evidence>
<comment type="caution">
    <text evidence="1">The sequence shown here is derived from an EMBL/GenBank/DDBJ whole genome shotgun (WGS) entry which is preliminary data.</text>
</comment>
<dbReference type="InterPro" id="IPR032716">
    <property type="entry name" value="ACC_epsilon"/>
</dbReference>
<accession>A0ABR7L7S1</accession>
<proteinExistence type="predicted"/>
<protein>
    <recommendedName>
        <fullName evidence="3">Acyl-CoA carboxylase epsilon subunit-like protein</fullName>
    </recommendedName>
</protein>
<keyword evidence="2" id="KW-1185">Reference proteome</keyword>
<dbReference type="Pfam" id="PF13822">
    <property type="entry name" value="ACC_epsilon"/>
    <property type="match status" value="1"/>
</dbReference>
<evidence type="ECO:0000313" key="2">
    <source>
        <dbReference type="Proteomes" id="UP000734823"/>
    </source>
</evidence>
<dbReference type="EMBL" id="JABVED010000007">
    <property type="protein sequence ID" value="MBC6448444.1"/>
    <property type="molecule type" value="Genomic_DNA"/>
</dbReference>